<dbReference type="AlphaFoldDB" id="A0A328D8S2"/>
<evidence type="ECO:0000313" key="3">
    <source>
        <dbReference type="Proteomes" id="UP000249390"/>
    </source>
</evidence>
<comment type="caution">
    <text evidence="2">The sequence shown here is derived from an EMBL/GenBank/DDBJ whole genome shotgun (WGS) entry which is preliminary data.</text>
</comment>
<evidence type="ECO:0000313" key="2">
    <source>
        <dbReference type="EMBL" id="RAL42262.1"/>
    </source>
</evidence>
<protein>
    <recommendedName>
        <fullName evidence="4">Glycine-rich protein</fullName>
    </recommendedName>
</protein>
<dbReference type="Proteomes" id="UP000249390">
    <property type="component" value="Unassembled WGS sequence"/>
</dbReference>
<accession>A0A328D8S2</accession>
<evidence type="ECO:0008006" key="4">
    <source>
        <dbReference type="Google" id="ProtNLM"/>
    </source>
</evidence>
<keyword evidence="1" id="KW-0732">Signal</keyword>
<sequence length="94" mass="9457">MGNSKIALFSFLVLLLVSMTIPSEVVVLANGEPGAAYHPAGAYGGDLPRGGGYAGGSCVSACCHRLRVGCARCCSSGGSGRTNPRPDCPQCQGP</sequence>
<keyword evidence="3" id="KW-1185">Reference proteome</keyword>
<organism evidence="2 3">
    <name type="scientific">Cuscuta australis</name>
    <dbReference type="NCBI Taxonomy" id="267555"/>
    <lineage>
        <taxon>Eukaryota</taxon>
        <taxon>Viridiplantae</taxon>
        <taxon>Streptophyta</taxon>
        <taxon>Embryophyta</taxon>
        <taxon>Tracheophyta</taxon>
        <taxon>Spermatophyta</taxon>
        <taxon>Magnoliopsida</taxon>
        <taxon>eudicotyledons</taxon>
        <taxon>Gunneridae</taxon>
        <taxon>Pentapetalae</taxon>
        <taxon>asterids</taxon>
        <taxon>lamiids</taxon>
        <taxon>Solanales</taxon>
        <taxon>Convolvulaceae</taxon>
        <taxon>Cuscuteae</taxon>
        <taxon>Cuscuta</taxon>
        <taxon>Cuscuta subgen. Grammica</taxon>
        <taxon>Cuscuta sect. Cleistogrammica</taxon>
    </lineage>
</organism>
<dbReference type="EMBL" id="NQVE01000175">
    <property type="protein sequence ID" value="RAL42262.1"/>
    <property type="molecule type" value="Genomic_DNA"/>
</dbReference>
<feature type="signal peptide" evidence="1">
    <location>
        <begin position="1"/>
        <end position="22"/>
    </location>
</feature>
<gene>
    <name evidence="2" type="ORF">DM860_012045</name>
</gene>
<name>A0A328D8S2_9ASTE</name>
<feature type="chain" id="PRO_5016276328" description="Glycine-rich protein" evidence="1">
    <location>
        <begin position="23"/>
        <end position="94"/>
    </location>
</feature>
<evidence type="ECO:0000256" key="1">
    <source>
        <dbReference type="SAM" id="SignalP"/>
    </source>
</evidence>
<reference evidence="2 3" key="1">
    <citation type="submission" date="2018-06" db="EMBL/GenBank/DDBJ databases">
        <title>The Genome of Cuscuta australis (Dodder) Provides Insight into the Evolution of Plant Parasitism.</title>
        <authorList>
            <person name="Liu H."/>
        </authorList>
    </citation>
    <scope>NUCLEOTIDE SEQUENCE [LARGE SCALE GENOMIC DNA]</scope>
    <source>
        <strain evidence="3">cv. Yunnan</strain>
        <tissue evidence="2">Vines</tissue>
    </source>
</reference>
<proteinExistence type="predicted"/>